<name>A0AAJ7BZ94_CEPCN</name>
<keyword evidence="3" id="KW-0809">Transit peptide</keyword>
<dbReference type="PANTHER" id="PTHR15909:SF0">
    <property type="entry name" value="LARGE RIBOSOMAL SUBUNIT PROTEIN BL35M"/>
    <property type="match status" value="1"/>
</dbReference>
<reference evidence="10" key="1">
    <citation type="submission" date="2025-08" db="UniProtKB">
        <authorList>
            <consortium name="RefSeq"/>
        </authorList>
    </citation>
    <scope>IDENTIFICATION</scope>
</reference>
<evidence type="ECO:0000256" key="4">
    <source>
        <dbReference type="ARBA" id="ARBA00022980"/>
    </source>
</evidence>
<evidence type="ECO:0000256" key="8">
    <source>
        <dbReference type="ARBA" id="ARBA00035418"/>
    </source>
</evidence>
<dbReference type="Pfam" id="PF01632">
    <property type="entry name" value="Ribosomal_L35p"/>
    <property type="match status" value="1"/>
</dbReference>
<evidence type="ECO:0000256" key="2">
    <source>
        <dbReference type="ARBA" id="ARBA00006598"/>
    </source>
</evidence>
<comment type="similarity">
    <text evidence="2">Belongs to the bacterial ribosomal protein bL35 family.</text>
</comment>
<evidence type="ECO:0000256" key="6">
    <source>
        <dbReference type="ARBA" id="ARBA00023274"/>
    </source>
</evidence>
<dbReference type="Proteomes" id="UP000694920">
    <property type="component" value="Unplaced"/>
</dbReference>
<dbReference type="GO" id="GO:0005840">
    <property type="term" value="C:ribosome"/>
    <property type="evidence" value="ECO:0007669"/>
    <property type="project" value="UniProtKB-KW"/>
</dbReference>
<dbReference type="CTD" id="51318"/>
<keyword evidence="4 10" id="KW-0689">Ribosomal protein</keyword>
<dbReference type="InterPro" id="IPR037229">
    <property type="entry name" value="Ribosomal_bL35_sf"/>
</dbReference>
<dbReference type="GO" id="GO:1990904">
    <property type="term" value="C:ribonucleoprotein complex"/>
    <property type="evidence" value="ECO:0007669"/>
    <property type="project" value="UniProtKB-KW"/>
</dbReference>
<dbReference type="AlphaFoldDB" id="A0AAJ7BZ94"/>
<keyword evidence="6" id="KW-0687">Ribonucleoprotein</keyword>
<evidence type="ECO:0000256" key="1">
    <source>
        <dbReference type="ARBA" id="ARBA00004173"/>
    </source>
</evidence>
<protein>
    <recommendedName>
        <fullName evidence="7">Large ribosomal subunit protein bL35m</fullName>
    </recommendedName>
    <alternativeName>
        <fullName evidence="8">39S ribosomal protein L35, mitochondrial</fullName>
    </alternativeName>
</protein>
<evidence type="ECO:0000256" key="7">
    <source>
        <dbReference type="ARBA" id="ARBA00035273"/>
    </source>
</evidence>
<dbReference type="RefSeq" id="XP_015597223.1">
    <property type="nucleotide sequence ID" value="XM_015741737.2"/>
</dbReference>
<dbReference type="InterPro" id="IPR021137">
    <property type="entry name" value="Ribosomal_bL35-like"/>
</dbReference>
<evidence type="ECO:0000313" key="9">
    <source>
        <dbReference type="Proteomes" id="UP000694920"/>
    </source>
</evidence>
<dbReference type="KEGG" id="ccin:107268702"/>
<evidence type="ECO:0000256" key="5">
    <source>
        <dbReference type="ARBA" id="ARBA00023128"/>
    </source>
</evidence>
<accession>A0AAJ7BZ94</accession>
<evidence type="ECO:0000313" key="10">
    <source>
        <dbReference type="RefSeq" id="XP_015597223.1"/>
    </source>
</evidence>
<proteinExistence type="inferred from homology"/>
<gene>
    <name evidence="10" type="primary">LOC107268702</name>
</gene>
<evidence type="ECO:0000256" key="3">
    <source>
        <dbReference type="ARBA" id="ARBA00022946"/>
    </source>
</evidence>
<sequence length="185" mass="21706">MLRIIGSTFREAGIRTLGASSKALTPINVNNLAQLRCLSIFSSQIHAQSNTIGNAQNKTLLSPPLTCRILPVVLQQMQPTVRTVTKFSLKKGKRRSVKTVLKRFFRLHWGVWIRTKAGRHKRLWKKSSNQKRRLRQHVFTNSTQSYLLDKMVTNFWKRPKYYVDDPYTPYHQREEFWITRKAPKP</sequence>
<dbReference type="GO" id="GO:0006412">
    <property type="term" value="P:translation"/>
    <property type="evidence" value="ECO:0007669"/>
    <property type="project" value="InterPro"/>
</dbReference>
<dbReference type="InterPro" id="IPR019338">
    <property type="entry name" value="Ribosomal_bL35m"/>
</dbReference>
<dbReference type="SUPFAM" id="SSF143034">
    <property type="entry name" value="L35p-like"/>
    <property type="match status" value="1"/>
</dbReference>
<dbReference type="GO" id="GO:0003735">
    <property type="term" value="F:structural constituent of ribosome"/>
    <property type="evidence" value="ECO:0007669"/>
    <property type="project" value="InterPro"/>
</dbReference>
<dbReference type="GO" id="GO:0005739">
    <property type="term" value="C:mitochondrion"/>
    <property type="evidence" value="ECO:0007669"/>
    <property type="project" value="UniProtKB-SubCell"/>
</dbReference>
<dbReference type="Gene3D" id="4.10.410.60">
    <property type="match status" value="1"/>
</dbReference>
<comment type="subcellular location">
    <subcellularLocation>
        <location evidence="1">Mitochondrion</location>
    </subcellularLocation>
</comment>
<dbReference type="GeneID" id="107268702"/>
<keyword evidence="9" id="KW-1185">Reference proteome</keyword>
<organism evidence="9 10">
    <name type="scientific">Cephus cinctus</name>
    <name type="common">Wheat stem sawfly</name>
    <dbReference type="NCBI Taxonomy" id="211228"/>
    <lineage>
        <taxon>Eukaryota</taxon>
        <taxon>Metazoa</taxon>
        <taxon>Ecdysozoa</taxon>
        <taxon>Arthropoda</taxon>
        <taxon>Hexapoda</taxon>
        <taxon>Insecta</taxon>
        <taxon>Pterygota</taxon>
        <taxon>Neoptera</taxon>
        <taxon>Endopterygota</taxon>
        <taxon>Hymenoptera</taxon>
        <taxon>Cephoidea</taxon>
        <taxon>Cephidae</taxon>
        <taxon>Cephus</taxon>
    </lineage>
</organism>
<dbReference type="PANTHER" id="PTHR15909">
    <property type="entry name" value="39S RIBOSOMAL PROTEIN L35, MITOCHONDRIAL"/>
    <property type="match status" value="1"/>
</dbReference>
<keyword evidence="5" id="KW-0496">Mitochondrion</keyword>